<accession>A0ABU4GPT0</accession>
<protein>
    <submittedName>
        <fullName evidence="2">Uncharacterized protein</fullName>
    </submittedName>
</protein>
<organism evidence="2 3">
    <name type="scientific">Clostridium boliviensis</name>
    <dbReference type="NCBI Taxonomy" id="318465"/>
    <lineage>
        <taxon>Bacteria</taxon>
        <taxon>Bacillati</taxon>
        <taxon>Bacillota</taxon>
        <taxon>Clostridia</taxon>
        <taxon>Eubacteriales</taxon>
        <taxon>Clostridiaceae</taxon>
        <taxon>Clostridium</taxon>
    </lineage>
</organism>
<comment type="caution">
    <text evidence="2">The sequence shown here is derived from an EMBL/GenBank/DDBJ whole genome shotgun (WGS) entry which is preliminary data.</text>
</comment>
<evidence type="ECO:0000256" key="1">
    <source>
        <dbReference type="SAM" id="MobiDB-lite"/>
    </source>
</evidence>
<reference evidence="2 3" key="1">
    <citation type="submission" date="2023-10" db="EMBL/GenBank/DDBJ databases">
        <title>A novel Glycoside Hydrolase 43-Like Enzyme from Clostrdium boliviensis is an Endo-xylanase, and a Candidate for Xylooligosaccharides Production from Different Xylan Substrates.</title>
        <authorList>
            <person name="Alvarez M.T."/>
            <person name="Rocabado-Villegas L.R."/>
            <person name="Salas-Veizaga D.M."/>
            <person name="Linares-Pasten J.A."/>
            <person name="Gudmundsdottir E.E."/>
            <person name="Hreggvidsson G.O."/>
            <person name="Adlercreutz P."/>
            <person name="Nordberg Karlsson E."/>
        </authorList>
    </citation>
    <scope>NUCLEOTIDE SEQUENCE [LARGE SCALE GENOMIC DNA]</scope>
    <source>
        <strain evidence="2 3">E-1</strain>
    </source>
</reference>
<dbReference type="RefSeq" id="WP_318065817.1">
    <property type="nucleotide sequence ID" value="NZ_JAWONS010000280.1"/>
</dbReference>
<dbReference type="EMBL" id="JAWONS010000280">
    <property type="protein sequence ID" value="MDW2799630.1"/>
    <property type="molecule type" value="Genomic_DNA"/>
</dbReference>
<name>A0ABU4GPT0_9CLOT</name>
<sequence length="55" mass="6294">MADMEGAYKTGEKLRTGRGFPSGMGTLQCREYGEFGRILRKWRKKRKKNGNAGRN</sequence>
<feature type="region of interest" description="Disordered" evidence="1">
    <location>
        <begin position="1"/>
        <end position="23"/>
    </location>
</feature>
<evidence type="ECO:0000313" key="2">
    <source>
        <dbReference type="EMBL" id="MDW2799630.1"/>
    </source>
</evidence>
<proteinExistence type="predicted"/>
<dbReference type="Proteomes" id="UP001276854">
    <property type="component" value="Unassembled WGS sequence"/>
</dbReference>
<evidence type="ECO:0000313" key="3">
    <source>
        <dbReference type="Proteomes" id="UP001276854"/>
    </source>
</evidence>
<keyword evidence="3" id="KW-1185">Reference proteome</keyword>
<gene>
    <name evidence="2" type="ORF">RZO55_18815</name>
</gene>